<gene>
    <name evidence="2" type="primary">PARPA_03626.1 scaffold 9253</name>
</gene>
<evidence type="ECO:0000313" key="2">
    <source>
        <dbReference type="EMBL" id="CEP10009.1"/>
    </source>
</evidence>
<evidence type="ECO:0000256" key="1">
    <source>
        <dbReference type="SAM" id="Phobius"/>
    </source>
</evidence>
<name>A0A0B7N4L7_9FUNG</name>
<proteinExistence type="predicted"/>
<dbReference type="EMBL" id="LN723087">
    <property type="protein sequence ID" value="CEP10009.1"/>
    <property type="molecule type" value="Genomic_DNA"/>
</dbReference>
<dbReference type="AlphaFoldDB" id="A0A0B7N4L7"/>
<keyword evidence="1" id="KW-0472">Membrane</keyword>
<organism evidence="2 3">
    <name type="scientific">Parasitella parasitica</name>
    <dbReference type="NCBI Taxonomy" id="35722"/>
    <lineage>
        <taxon>Eukaryota</taxon>
        <taxon>Fungi</taxon>
        <taxon>Fungi incertae sedis</taxon>
        <taxon>Mucoromycota</taxon>
        <taxon>Mucoromycotina</taxon>
        <taxon>Mucoromycetes</taxon>
        <taxon>Mucorales</taxon>
        <taxon>Mucorineae</taxon>
        <taxon>Mucoraceae</taxon>
        <taxon>Parasitella</taxon>
    </lineage>
</organism>
<keyword evidence="1" id="KW-1133">Transmembrane helix</keyword>
<protein>
    <recommendedName>
        <fullName evidence="4">Transmembrane protein</fullName>
    </recommendedName>
</protein>
<evidence type="ECO:0000313" key="3">
    <source>
        <dbReference type="Proteomes" id="UP000054107"/>
    </source>
</evidence>
<keyword evidence="1" id="KW-0812">Transmembrane</keyword>
<sequence>MENRFSKNYNLTLGFSIVIIYHSTFASTLIIMTTLFNPKALIPLSTSDPTLDESPGYYDNTEAYEPDEFVLHAGESTLVMAQSKARKNSTNVYSEPSPDHDIYPYQHNEQITSMSDILLLPSPPPLNK</sequence>
<evidence type="ECO:0008006" key="4">
    <source>
        <dbReference type="Google" id="ProtNLM"/>
    </source>
</evidence>
<feature type="transmembrane region" description="Helical" evidence="1">
    <location>
        <begin position="12"/>
        <end position="36"/>
    </location>
</feature>
<reference evidence="2 3" key="1">
    <citation type="submission" date="2014-09" db="EMBL/GenBank/DDBJ databases">
        <authorList>
            <person name="Ellenberger Sabrina"/>
        </authorList>
    </citation>
    <scope>NUCLEOTIDE SEQUENCE [LARGE SCALE GENOMIC DNA]</scope>
    <source>
        <strain evidence="2 3">CBS 412.66</strain>
    </source>
</reference>
<dbReference type="Proteomes" id="UP000054107">
    <property type="component" value="Unassembled WGS sequence"/>
</dbReference>
<keyword evidence="3" id="KW-1185">Reference proteome</keyword>
<accession>A0A0B7N4L7</accession>